<dbReference type="InterPro" id="IPR024530">
    <property type="entry name" value="QSregVF_b"/>
</dbReference>
<protein>
    <submittedName>
        <fullName evidence="4">3'-5' exonuclease</fullName>
    </submittedName>
</protein>
<keyword evidence="2 4" id="KW-0269">Exonuclease</keyword>
<dbReference type="InterPro" id="IPR036397">
    <property type="entry name" value="RNaseH_sf"/>
</dbReference>
<dbReference type="GO" id="GO:0004527">
    <property type="term" value="F:exonuclease activity"/>
    <property type="evidence" value="ECO:0007669"/>
    <property type="project" value="UniProtKB-KW"/>
</dbReference>
<evidence type="ECO:0000256" key="1">
    <source>
        <dbReference type="ARBA" id="ARBA00022722"/>
    </source>
</evidence>
<dbReference type="SUPFAM" id="SSF53098">
    <property type="entry name" value="Ribonuclease H-like"/>
    <property type="match status" value="1"/>
</dbReference>
<organism evidence="4">
    <name type="scientific">Acinetobacter baumannii</name>
    <dbReference type="NCBI Taxonomy" id="470"/>
    <lineage>
        <taxon>Bacteria</taxon>
        <taxon>Pseudomonadati</taxon>
        <taxon>Pseudomonadota</taxon>
        <taxon>Gammaproteobacteria</taxon>
        <taxon>Moraxellales</taxon>
        <taxon>Moraxellaceae</taxon>
        <taxon>Acinetobacter</taxon>
        <taxon>Acinetobacter calcoaceticus/baumannii complex</taxon>
    </lineage>
</organism>
<proteinExistence type="predicted"/>
<dbReference type="Pfam" id="PF12843">
    <property type="entry name" value="QSregVF_b"/>
    <property type="match status" value="1"/>
</dbReference>
<dbReference type="SMART" id="SM00479">
    <property type="entry name" value="EXOIII"/>
    <property type="match status" value="1"/>
</dbReference>
<evidence type="ECO:0000256" key="2">
    <source>
        <dbReference type="ARBA" id="ARBA00022839"/>
    </source>
</evidence>
<dbReference type="InterPro" id="IPR012337">
    <property type="entry name" value="RNaseH-like_sf"/>
</dbReference>
<sequence length="232" mass="26507">MNAIIFDTETNRLHGLPIQISYVPCSNEHGVINTQNEAFFNQFFSIDEPICYGSMAIHHIVESDLVNKPSYKTFRLPESVEYVIGHNVEYDIEALRRCGMPVDHLKPICTMALSKKVFPDAQSYKLGALIYMLSAHQTTTRKLLKNAHDALVDVQLTADLLKALQQRLKAADFEYLHQMTVQARIPTVLPFGKYKGIPINDVDISYVLWLLKQDNIDKYLKIALQNRLDQGR</sequence>
<dbReference type="Pfam" id="PF00929">
    <property type="entry name" value="RNase_T"/>
    <property type="match status" value="1"/>
</dbReference>
<comment type="caution">
    <text evidence="4">The sequence shown here is derived from an EMBL/GenBank/DDBJ whole genome shotgun (WGS) entry which is preliminary data.</text>
</comment>
<dbReference type="InterPro" id="IPR013520">
    <property type="entry name" value="Ribonucl_H"/>
</dbReference>
<reference evidence="4" key="1">
    <citation type="submission" date="2020-12" db="EMBL/GenBank/DDBJ databases">
        <authorList>
            <consortium name="Clinical and Environmental Microbiology Branch: Whole genome sequencing antimicrobial resistance pathogens in the healthcare setting"/>
        </authorList>
    </citation>
    <scope>NUCLEOTIDE SEQUENCE</scope>
    <source>
        <strain evidence="4">2018HL-00813</strain>
    </source>
</reference>
<name>A0A9P2LDX4_ACIBA</name>
<feature type="domain" description="Exonuclease" evidence="3">
    <location>
        <begin position="2"/>
        <end position="170"/>
    </location>
</feature>
<dbReference type="RefSeq" id="WP_000991363.1">
    <property type="nucleotide sequence ID" value="NZ_CACSGU010000031.1"/>
</dbReference>
<evidence type="ECO:0000313" key="4">
    <source>
        <dbReference type="EMBL" id="EGY2379230.1"/>
    </source>
</evidence>
<dbReference type="AlphaFoldDB" id="A0A9P2LDX4"/>
<keyword evidence="2 4" id="KW-0378">Hydrolase</keyword>
<dbReference type="CDD" id="cd06127">
    <property type="entry name" value="DEDDh"/>
    <property type="match status" value="1"/>
</dbReference>
<evidence type="ECO:0000259" key="3">
    <source>
        <dbReference type="SMART" id="SM00479"/>
    </source>
</evidence>
<dbReference type="GO" id="GO:0006259">
    <property type="term" value="P:DNA metabolic process"/>
    <property type="evidence" value="ECO:0007669"/>
    <property type="project" value="UniProtKB-ARBA"/>
</dbReference>
<keyword evidence="1" id="KW-0540">Nuclease</keyword>
<gene>
    <name evidence="4" type="ORF">JHZ39_003667</name>
</gene>
<dbReference type="EMBL" id="AAYLMQ010000073">
    <property type="protein sequence ID" value="EGY2379230.1"/>
    <property type="molecule type" value="Genomic_DNA"/>
</dbReference>
<accession>A0A9P2LDX4</accession>
<dbReference type="Gene3D" id="3.30.420.10">
    <property type="entry name" value="Ribonuclease H-like superfamily/Ribonuclease H"/>
    <property type="match status" value="1"/>
</dbReference>
<dbReference type="GO" id="GO:0003676">
    <property type="term" value="F:nucleic acid binding"/>
    <property type="evidence" value="ECO:0007669"/>
    <property type="project" value="InterPro"/>
</dbReference>